<keyword evidence="1" id="KW-0472">Membrane</keyword>
<keyword evidence="1" id="KW-1133">Transmembrane helix</keyword>
<organism evidence="2 3">
    <name type="scientific">Fictibacillus marinisediminis</name>
    <dbReference type="NCBI Taxonomy" id="2878389"/>
    <lineage>
        <taxon>Bacteria</taxon>
        <taxon>Bacillati</taxon>
        <taxon>Bacillota</taxon>
        <taxon>Bacilli</taxon>
        <taxon>Bacillales</taxon>
        <taxon>Fictibacillaceae</taxon>
        <taxon>Fictibacillus</taxon>
    </lineage>
</organism>
<evidence type="ECO:0000256" key="1">
    <source>
        <dbReference type="SAM" id="Phobius"/>
    </source>
</evidence>
<comment type="caution">
    <text evidence="2">The sequence shown here is derived from an EMBL/GenBank/DDBJ whole genome shotgun (WGS) entry which is preliminary data.</text>
</comment>
<gene>
    <name evidence="2" type="ORF">LCY76_23440</name>
</gene>
<keyword evidence="1" id="KW-0812">Transmembrane</keyword>
<name>A0A9X1XL44_9BACL</name>
<accession>A0A9X1XL44</accession>
<feature type="transmembrane region" description="Helical" evidence="1">
    <location>
        <begin position="75"/>
        <end position="103"/>
    </location>
</feature>
<keyword evidence="3" id="KW-1185">Reference proteome</keyword>
<dbReference type="Proteomes" id="UP001139011">
    <property type="component" value="Unassembled WGS sequence"/>
</dbReference>
<proteinExistence type="predicted"/>
<protein>
    <submittedName>
        <fullName evidence="2">Uncharacterized protein</fullName>
    </submittedName>
</protein>
<reference evidence="2" key="1">
    <citation type="submission" date="2021-09" db="EMBL/GenBank/DDBJ databases">
        <title>Genome analysis of Fictibacillus sp. KIGAM418 isolated from marine sediment.</title>
        <authorList>
            <person name="Seo M.-J."/>
            <person name="Cho E.-S."/>
            <person name="Hwang C.Y."/>
        </authorList>
    </citation>
    <scope>NUCLEOTIDE SEQUENCE</scope>
    <source>
        <strain evidence="2">KIGAM418</strain>
    </source>
</reference>
<dbReference type="EMBL" id="JAIWJX010000004">
    <property type="protein sequence ID" value="MCK6259529.1"/>
    <property type="molecule type" value="Genomic_DNA"/>
</dbReference>
<dbReference type="RefSeq" id="WP_248254894.1">
    <property type="nucleotide sequence ID" value="NZ_JAIWJX010000004.1"/>
</dbReference>
<evidence type="ECO:0000313" key="3">
    <source>
        <dbReference type="Proteomes" id="UP001139011"/>
    </source>
</evidence>
<evidence type="ECO:0000313" key="2">
    <source>
        <dbReference type="EMBL" id="MCK6259529.1"/>
    </source>
</evidence>
<sequence length="159" mass="18699">MWEFANIWLSYRRGKAAGLPGLIAIIVFLIFCHTFDEMLSVYKWLQLDDLFRYLKIIQNDGFHIEVLILGFLGSLLALAAIILGLLTVFMLGTILYTFIFEYITPEQKRKRRIERLNAQGIYYIPEKEPKAKKVKYPKPVKYKEGMNPRRMAATSRRKY</sequence>
<dbReference type="AlphaFoldDB" id="A0A9X1XL44"/>
<feature type="transmembrane region" description="Helical" evidence="1">
    <location>
        <begin position="21"/>
        <end position="45"/>
    </location>
</feature>